<dbReference type="EMBL" id="RHXE01000007">
    <property type="protein sequence ID" value="RSE25113.1"/>
    <property type="molecule type" value="Genomic_DNA"/>
</dbReference>
<protein>
    <submittedName>
        <fullName evidence="1">Uncharacterized protein</fullName>
    </submittedName>
</protein>
<evidence type="ECO:0000313" key="2">
    <source>
        <dbReference type="Proteomes" id="UP000277537"/>
    </source>
</evidence>
<proteinExistence type="predicted"/>
<dbReference type="RefSeq" id="WP_125273665.1">
    <property type="nucleotide sequence ID" value="NZ_RHXE01000007.1"/>
</dbReference>
<sequence>MSINLEDVLSFISSASGSDLNKIVDEMKESGFEYECLECETHECEEHECHHDEEMAEVKNEFIHYLVTRNNQFGLDDMLDELKRECQSIGAYLKVEEKL</sequence>
<comment type="caution">
    <text evidence="1">The sequence shown here is derived from an EMBL/GenBank/DDBJ whole genome shotgun (WGS) entry which is preliminary data.</text>
</comment>
<gene>
    <name evidence="1" type="ORF">EGT73_05170</name>
</gene>
<reference evidence="1 2" key="1">
    <citation type="submission" date="2018-10" db="EMBL/GenBank/DDBJ databases">
        <title>Transmission dynamics of multidrug resistant bacteria on intensive care unit surfaces.</title>
        <authorList>
            <person name="D'Souza A.W."/>
            <person name="Potter R.F."/>
            <person name="Wallace M."/>
            <person name="Shupe A."/>
            <person name="Patel S."/>
            <person name="Sun S."/>
            <person name="Gul D."/>
            <person name="Kwon J.H."/>
            <person name="Andleeb S."/>
            <person name="Burnham C.-A.D."/>
            <person name="Dantas G."/>
        </authorList>
    </citation>
    <scope>NUCLEOTIDE SEQUENCE [LARGE SCALE GENOMIC DNA]</scope>
    <source>
        <strain evidence="1 2">AJ_385</strain>
    </source>
</reference>
<dbReference type="AlphaFoldDB" id="A0A3R9F395"/>
<evidence type="ECO:0000313" key="1">
    <source>
        <dbReference type="EMBL" id="RSE25113.1"/>
    </source>
</evidence>
<accession>A0A3R9F395</accession>
<dbReference type="Proteomes" id="UP000277537">
    <property type="component" value="Unassembled WGS sequence"/>
</dbReference>
<organism evidence="1 2">
    <name type="scientific">Acinetobacter johnsonii</name>
    <dbReference type="NCBI Taxonomy" id="40214"/>
    <lineage>
        <taxon>Bacteria</taxon>
        <taxon>Pseudomonadati</taxon>
        <taxon>Pseudomonadota</taxon>
        <taxon>Gammaproteobacteria</taxon>
        <taxon>Moraxellales</taxon>
        <taxon>Moraxellaceae</taxon>
        <taxon>Acinetobacter</taxon>
    </lineage>
</organism>
<name>A0A3R9F395_ACIJO</name>